<sequence>MLFNSPQFIYLYLPIVLVGFFWLAATSQRLAAAWLAAASCFFYAWWNPIYLGLLGASIVFNYGMGVRLARESARPAGQRRRALLVFAVGANLLLLGYFKYFNFFAESARVIFDGHWHFDAIVLPLGISFFTFTQIAFLVDAWRGEAREFNFVHYTLFVTYFPHLIAGPVLHHREMMPQFAHASTYRLDWENIAVGLAIFGLGIFKKVVLADGIAPHANAVFQAAEAGQALSLLDAWGGALAYTFQLYFDFSGYSDMAIGLSRMFGVKLPLNFDSPYKAGSISEFWRRWHMTLSRFLRDYLYIALGGNRKGPLRRHANLFVTMVLGGLWHGAGWTFVVWGALHGFYLMVNHAWRWLVGRLGLRGGRAWRVLGWALTFVAVVVAWVFFRANSFDAALAMLGAMAGANGVAVPPDWLNALHWRLNRLAGEMGVGAGLLAGQFADAWVWRDLAILAAIAFFAPNTQQIMSRYRPALDFRGGVDEAGLLRFRIGTPWLVATVLLLATALTRGDAISEFLYFQF</sequence>
<keyword evidence="6 13" id="KW-0808">Transferase</keyword>
<accession>A0A5C7SX59</accession>
<evidence type="ECO:0000313" key="15">
    <source>
        <dbReference type="EMBL" id="TXH88143.1"/>
    </source>
</evidence>
<dbReference type="InterPro" id="IPR004299">
    <property type="entry name" value="MBOAT_fam"/>
</dbReference>
<feature type="transmembrane region" description="Helical" evidence="14">
    <location>
        <begin position="6"/>
        <end position="23"/>
    </location>
</feature>
<reference evidence="15 16" key="1">
    <citation type="submission" date="2018-09" db="EMBL/GenBank/DDBJ databases">
        <title>Metagenome Assembled Genomes from an Advanced Water Purification Facility.</title>
        <authorList>
            <person name="Stamps B.W."/>
            <person name="Spear J.R."/>
        </authorList>
    </citation>
    <scope>NUCLEOTIDE SEQUENCE [LARGE SCALE GENOMIC DNA]</scope>
    <source>
        <strain evidence="15">Bin_27_1</strain>
    </source>
</reference>
<name>A0A5C7SX59_THASP</name>
<dbReference type="InterPro" id="IPR028362">
    <property type="entry name" value="AlgI"/>
</dbReference>
<keyword evidence="11 13" id="KW-0012">Acyltransferase</keyword>
<feature type="transmembrane region" description="Helical" evidence="14">
    <location>
        <begin position="52"/>
        <end position="70"/>
    </location>
</feature>
<comment type="caution">
    <text evidence="15">The sequence shown here is derived from an EMBL/GenBank/DDBJ whole genome shotgun (WGS) entry which is preliminary data.</text>
</comment>
<dbReference type="PANTHER" id="PTHR13285">
    <property type="entry name" value="ACYLTRANSFERASE"/>
    <property type="match status" value="1"/>
</dbReference>
<dbReference type="EMBL" id="SSFD01000072">
    <property type="protein sequence ID" value="TXH88143.1"/>
    <property type="molecule type" value="Genomic_DNA"/>
</dbReference>
<keyword evidence="10 13" id="KW-0472">Membrane</keyword>
<feature type="transmembrane region" description="Helical" evidence="14">
    <location>
        <begin position="443"/>
        <end position="459"/>
    </location>
</feature>
<dbReference type="GO" id="GO:0005886">
    <property type="term" value="C:plasma membrane"/>
    <property type="evidence" value="ECO:0007669"/>
    <property type="project" value="UniProtKB-SubCell"/>
</dbReference>
<dbReference type="PIRSF" id="PIRSF500217">
    <property type="entry name" value="AlgI"/>
    <property type="match status" value="1"/>
</dbReference>
<dbReference type="Pfam" id="PF03062">
    <property type="entry name" value="MBOAT"/>
    <property type="match status" value="1"/>
</dbReference>
<evidence type="ECO:0000256" key="9">
    <source>
        <dbReference type="ARBA" id="ARBA00022989"/>
    </source>
</evidence>
<organism evidence="15 16">
    <name type="scientific">Thauera aminoaromatica</name>
    <dbReference type="NCBI Taxonomy" id="164330"/>
    <lineage>
        <taxon>Bacteria</taxon>
        <taxon>Pseudomonadati</taxon>
        <taxon>Pseudomonadota</taxon>
        <taxon>Betaproteobacteria</taxon>
        <taxon>Rhodocyclales</taxon>
        <taxon>Zoogloeaceae</taxon>
        <taxon>Thauera</taxon>
    </lineage>
</organism>
<evidence type="ECO:0000256" key="6">
    <source>
        <dbReference type="ARBA" id="ARBA00022679"/>
    </source>
</evidence>
<proteinExistence type="inferred from homology"/>
<evidence type="ECO:0000256" key="5">
    <source>
        <dbReference type="ARBA" id="ARBA00022475"/>
    </source>
</evidence>
<evidence type="ECO:0000256" key="1">
    <source>
        <dbReference type="ARBA" id="ARBA00004651"/>
    </source>
</evidence>
<dbReference type="PANTHER" id="PTHR13285:SF23">
    <property type="entry name" value="TEICHOIC ACID D-ALANYLTRANSFERASE"/>
    <property type="match status" value="1"/>
</dbReference>
<dbReference type="GO" id="GO:0016746">
    <property type="term" value="F:acyltransferase activity"/>
    <property type="evidence" value="ECO:0007669"/>
    <property type="project" value="UniProtKB-KW"/>
</dbReference>
<evidence type="ECO:0000256" key="4">
    <source>
        <dbReference type="ARBA" id="ARBA00016084"/>
    </source>
</evidence>
<gene>
    <name evidence="15" type="ORF">E6Q80_05485</name>
</gene>
<evidence type="ECO:0000256" key="14">
    <source>
        <dbReference type="SAM" id="Phobius"/>
    </source>
</evidence>
<comment type="similarity">
    <text evidence="3 13">Belongs to the membrane-bound acyltransferase family.</text>
</comment>
<dbReference type="RefSeq" id="WP_276657426.1">
    <property type="nucleotide sequence ID" value="NZ_SSFD01000072.1"/>
</dbReference>
<dbReference type="GO" id="GO:0042121">
    <property type="term" value="P:alginic acid biosynthetic process"/>
    <property type="evidence" value="ECO:0007669"/>
    <property type="project" value="UniProtKB-KW"/>
</dbReference>
<feature type="transmembrane region" description="Helical" evidence="14">
    <location>
        <begin position="151"/>
        <end position="171"/>
    </location>
</feature>
<protein>
    <recommendedName>
        <fullName evidence="4">Probable alginate O-acetylase AlgI</fullName>
    </recommendedName>
    <alternativeName>
        <fullName evidence="12">Alginate biosynthesis protein AlgI</fullName>
    </alternativeName>
</protein>
<dbReference type="InterPro" id="IPR024194">
    <property type="entry name" value="Ac/AlaTfrase_AlgI/DltB"/>
</dbReference>
<dbReference type="Proteomes" id="UP000321192">
    <property type="component" value="Unassembled WGS sequence"/>
</dbReference>
<keyword evidence="7 14" id="KW-0812">Transmembrane</keyword>
<feature type="transmembrane region" description="Helical" evidence="14">
    <location>
        <begin position="318"/>
        <end position="346"/>
    </location>
</feature>
<feature type="transmembrane region" description="Helical" evidence="14">
    <location>
        <begin position="191"/>
        <end position="208"/>
    </location>
</feature>
<feature type="transmembrane region" description="Helical" evidence="14">
    <location>
        <begin position="82"/>
        <end position="100"/>
    </location>
</feature>
<evidence type="ECO:0000256" key="11">
    <source>
        <dbReference type="ARBA" id="ARBA00023315"/>
    </source>
</evidence>
<keyword evidence="5 13" id="KW-1003">Cell membrane</keyword>
<comment type="pathway">
    <text evidence="2">Glycan biosynthesis; alginate biosynthesis.</text>
</comment>
<evidence type="ECO:0000256" key="2">
    <source>
        <dbReference type="ARBA" id="ARBA00005182"/>
    </source>
</evidence>
<feature type="transmembrane region" description="Helical" evidence="14">
    <location>
        <begin position="120"/>
        <end position="139"/>
    </location>
</feature>
<evidence type="ECO:0000256" key="3">
    <source>
        <dbReference type="ARBA" id="ARBA00010323"/>
    </source>
</evidence>
<keyword evidence="8" id="KW-0016">Alginate biosynthesis</keyword>
<dbReference type="InterPro" id="IPR051085">
    <property type="entry name" value="MB_O-acyltransferase"/>
</dbReference>
<evidence type="ECO:0000256" key="7">
    <source>
        <dbReference type="ARBA" id="ARBA00022692"/>
    </source>
</evidence>
<evidence type="ECO:0000256" key="12">
    <source>
        <dbReference type="ARBA" id="ARBA00031030"/>
    </source>
</evidence>
<evidence type="ECO:0000256" key="8">
    <source>
        <dbReference type="ARBA" id="ARBA00022841"/>
    </source>
</evidence>
<evidence type="ECO:0000313" key="16">
    <source>
        <dbReference type="Proteomes" id="UP000321192"/>
    </source>
</evidence>
<evidence type="ECO:0000256" key="13">
    <source>
        <dbReference type="PIRNR" id="PIRNR016636"/>
    </source>
</evidence>
<feature type="transmembrane region" description="Helical" evidence="14">
    <location>
        <begin position="393"/>
        <end position="411"/>
    </location>
</feature>
<dbReference type="PIRSF" id="PIRSF016636">
    <property type="entry name" value="AlgI_DltB"/>
    <property type="match status" value="1"/>
</dbReference>
<keyword evidence="9 14" id="KW-1133">Transmembrane helix</keyword>
<feature type="transmembrane region" description="Helical" evidence="14">
    <location>
        <begin position="366"/>
        <end position="386"/>
    </location>
</feature>
<evidence type="ECO:0000256" key="10">
    <source>
        <dbReference type="ARBA" id="ARBA00023136"/>
    </source>
</evidence>
<comment type="subcellular location">
    <subcellularLocation>
        <location evidence="1">Cell membrane</location>
        <topology evidence="1">Multi-pass membrane protein</topology>
    </subcellularLocation>
</comment>
<dbReference type="AlphaFoldDB" id="A0A5C7SX59"/>